<evidence type="ECO:0000256" key="1">
    <source>
        <dbReference type="ARBA" id="ARBA00004123"/>
    </source>
</evidence>
<comment type="caution">
    <text evidence="5">The sequence shown here is derived from an EMBL/GenBank/DDBJ whole genome shotgun (WGS) entry which is preliminary data.</text>
</comment>
<dbReference type="Proteomes" id="UP000436088">
    <property type="component" value="Unassembled WGS sequence"/>
</dbReference>
<evidence type="ECO:0000313" key="6">
    <source>
        <dbReference type="Proteomes" id="UP000436088"/>
    </source>
</evidence>
<keyword evidence="6" id="KW-1185">Reference proteome</keyword>
<accession>A0A6A3CQP6</accession>
<sequence length="250" mass="27978">MEEPAVMAFLIHQKCFHSIFKYAWSHQRIIFRVPEFFIEIPESATVGSLKMTVMEVVTAILGDGLCVGVLLQGKKVRDDNKTLLQTGISCDNHMDALGFSLEPNPGDSPLKLPSNTDLVNQVTCDPSPEPRMPNSGNFIESYNDCASSPTDMFDKSTTESKALLPEMSMETLAVGQAHKKPKQSDVAHRRIRRPFSISEVEALIQAVEKLGTGRWRDVKLRAFDIAKHRTYVDLKLGPPYPELLIQQVHD</sequence>
<organism evidence="5 6">
    <name type="scientific">Hibiscus syriacus</name>
    <name type="common">Rose of Sharon</name>
    <dbReference type="NCBI Taxonomy" id="106335"/>
    <lineage>
        <taxon>Eukaryota</taxon>
        <taxon>Viridiplantae</taxon>
        <taxon>Streptophyta</taxon>
        <taxon>Embryophyta</taxon>
        <taxon>Tracheophyta</taxon>
        <taxon>Spermatophyta</taxon>
        <taxon>Magnoliopsida</taxon>
        <taxon>eudicotyledons</taxon>
        <taxon>Gunneridae</taxon>
        <taxon>Pentapetalae</taxon>
        <taxon>rosids</taxon>
        <taxon>malvids</taxon>
        <taxon>Malvales</taxon>
        <taxon>Malvaceae</taxon>
        <taxon>Malvoideae</taxon>
        <taxon>Hibiscus</taxon>
    </lineage>
</organism>
<dbReference type="GO" id="GO:0043565">
    <property type="term" value="F:sequence-specific DNA binding"/>
    <property type="evidence" value="ECO:0007669"/>
    <property type="project" value="UniProtKB-ARBA"/>
</dbReference>
<feature type="domain" description="HTH myb-type" evidence="4">
    <location>
        <begin position="187"/>
        <end position="235"/>
    </location>
</feature>
<dbReference type="PANTHER" id="PTHR21717">
    <property type="entry name" value="TELOMERIC REPEAT BINDING PROTEIN"/>
    <property type="match status" value="1"/>
</dbReference>
<reference evidence="5" key="1">
    <citation type="submission" date="2019-09" db="EMBL/GenBank/DDBJ databases">
        <title>Draft genome information of white flower Hibiscus syriacus.</title>
        <authorList>
            <person name="Kim Y.-M."/>
        </authorList>
    </citation>
    <scope>NUCLEOTIDE SEQUENCE [LARGE SCALE GENOMIC DNA]</scope>
    <source>
        <strain evidence="5">YM2019G1</strain>
    </source>
</reference>
<evidence type="ECO:0000259" key="4">
    <source>
        <dbReference type="PROSITE" id="PS51294"/>
    </source>
</evidence>
<dbReference type="GO" id="GO:0005634">
    <property type="term" value="C:nucleus"/>
    <property type="evidence" value="ECO:0007669"/>
    <property type="project" value="UniProtKB-SubCell"/>
</dbReference>
<evidence type="ECO:0000313" key="5">
    <source>
        <dbReference type="EMBL" id="KAE8729469.1"/>
    </source>
</evidence>
<dbReference type="Pfam" id="PF23603">
    <property type="entry name" value="Ubiquitin_TPR1"/>
    <property type="match status" value="1"/>
</dbReference>
<proteinExistence type="predicted"/>
<dbReference type="InterPro" id="IPR017930">
    <property type="entry name" value="Myb_dom"/>
</dbReference>
<dbReference type="PANTHER" id="PTHR21717:SF70">
    <property type="entry name" value="TELOMERE REPEAT-BINDING PROTEIN 2-RELATED"/>
    <property type="match status" value="1"/>
</dbReference>
<dbReference type="InterPro" id="IPR009057">
    <property type="entry name" value="Homeodomain-like_sf"/>
</dbReference>
<dbReference type="InterPro" id="IPR031105">
    <property type="entry name" value="TRP_plant"/>
</dbReference>
<dbReference type="InterPro" id="IPR057625">
    <property type="entry name" value="TPR1-6-like_ubiquitin"/>
</dbReference>
<gene>
    <name evidence="5" type="ORF">F3Y22_tig00003715pilonHSYRG00234</name>
</gene>
<dbReference type="EMBL" id="VEPZ02000229">
    <property type="protein sequence ID" value="KAE8729469.1"/>
    <property type="molecule type" value="Genomic_DNA"/>
</dbReference>
<evidence type="ECO:0000256" key="3">
    <source>
        <dbReference type="ARBA" id="ARBA00023242"/>
    </source>
</evidence>
<dbReference type="AlphaFoldDB" id="A0A6A3CQP6"/>
<evidence type="ECO:0000256" key="2">
    <source>
        <dbReference type="ARBA" id="ARBA00023125"/>
    </source>
</evidence>
<dbReference type="SUPFAM" id="SSF46689">
    <property type="entry name" value="Homeodomain-like"/>
    <property type="match status" value="1"/>
</dbReference>
<keyword evidence="3" id="KW-0539">Nucleus</keyword>
<dbReference type="SUPFAM" id="SSF54236">
    <property type="entry name" value="Ubiquitin-like"/>
    <property type="match status" value="1"/>
</dbReference>
<name>A0A6A3CQP6_HIBSY</name>
<protein>
    <submittedName>
        <fullName evidence="5">Telomere repeat-binding protein 3</fullName>
    </submittedName>
</protein>
<dbReference type="Gene3D" id="1.10.246.220">
    <property type="match status" value="1"/>
</dbReference>
<dbReference type="CDD" id="cd11660">
    <property type="entry name" value="SANT_TRF"/>
    <property type="match status" value="1"/>
</dbReference>
<dbReference type="PROSITE" id="PS51294">
    <property type="entry name" value="HTH_MYB"/>
    <property type="match status" value="1"/>
</dbReference>
<comment type="subcellular location">
    <subcellularLocation>
        <location evidence="1">Nucleus</location>
    </subcellularLocation>
</comment>
<dbReference type="InterPro" id="IPR029071">
    <property type="entry name" value="Ubiquitin-like_domsf"/>
</dbReference>
<keyword evidence="2" id="KW-0238">DNA-binding</keyword>